<dbReference type="Gene3D" id="3.90.79.10">
    <property type="entry name" value="Nucleoside Triphosphate Pyrophosphohydrolase"/>
    <property type="match status" value="1"/>
</dbReference>
<evidence type="ECO:0000256" key="1">
    <source>
        <dbReference type="ARBA" id="ARBA00022723"/>
    </source>
</evidence>
<dbReference type="InterPro" id="IPR000086">
    <property type="entry name" value="NUDIX_hydrolase_dom"/>
</dbReference>
<accession>A0A8S5UG41</accession>
<dbReference type="Pfam" id="PF00293">
    <property type="entry name" value="NUDIX"/>
    <property type="match status" value="1"/>
</dbReference>
<dbReference type="PANTHER" id="PTHR12629:SF0">
    <property type="entry name" value="DIPHOSPHOINOSITOL-POLYPHOSPHATE DIPHOSPHATASE"/>
    <property type="match status" value="1"/>
</dbReference>
<dbReference type="GO" id="GO:0034432">
    <property type="term" value="F:bis(5'-adenosyl)-pentaphosphatase activity"/>
    <property type="evidence" value="ECO:0007669"/>
    <property type="project" value="TreeGrafter"/>
</dbReference>
<organism evidence="4">
    <name type="scientific">Myoviridae sp. ctshb19</name>
    <dbReference type="NCBI Taxonomy" id="2825194"/>
    <lineage>
        <taxon>Viruses</taxon>
        <taxon>Duplodnaviria</taxon>
        <taxon>Heunggongvirae</taxon>
        <taxon>Uroviricota</taxon>
        <taxon>Caudoviricetes</taxon>
    </lineage>
</organism>
<sequence>MKVAKSESLNFDRTATGAVLISYDCQKVYLVTSTKFEGLWVLPKGGLEPDLTPEQNACKEFREEAGIEIFLREKIYDEVLAYEATDDKPAKLQREIYYRAEFASWCTWEEMGMRKRGWFAIDDGLAALMAPHQYEVVKLALLAAKLAHAKDLEPALDPDV</sequence>
<reference evidence="4" key="1">
    <citation type="journal article" date="2021" name="Proc. Natl. Acad. Sci. U.S.A.">
        <title>A Catalog of Tens of Thousands of Viruses from Human Metagenomes Reveals Hidden Associations with Chronic Diseases.</title>
        <authorList>
            <person name="Tisza M.J."/>
            <person name="Buck C.B."/>
        </authorList>
    </citation>
    <scope>NUCLEOTIDE SEQUENCE</scope>
    <source>
        <strain evidence="4">Ctshb19</strain>
    </source>
</reference>
<dbReference type="EMBL" id="BK016086">
    <property type="protein sequence ID" value="DAF93396.1"/>
    <property type="molecule type" value="Genomic_DNA"/>
</dbReference>
<dbReference type="GO" id="GO:0034431">
    <property type="term" value="F:bis(5'-adenosyl)-hexaphosphatase activity"/>
    <property type="evidence" value="ECO:0007669"/>
    <property type="project" value="TreeGrafter"/>
</dbReference>
<dbReference type="PROSITE" id="PS51462">
    <property type="entry name" value="NUDIX"/>
    <property type="match status" value="1"/>
</dbReference>
<evidence type="ECO:0000256" key="2">
    <source>
        <dbReference type="ARBA" id="ARBA00022801"/>
    </source>
</evidence>
<keyword evidence="1" id="KW-0479">Metal-binding</keyword>
<feature type="domain" description="Nudix hydrolase" evidence="3">
    <location>
        <begin position="11"/>
        <end position="142"/>
    </location>
</feature>
<dbReference type="GO" id="GO:1901911">
    <property type="term" value="P:adenosine 5'-(hexahydrogen pentaphosphate) catabolic process"/>
    <property type="evidence" value="ECO:0007669"/>
    <property type="project" value="TreeGrafter"/>
</dbReference>
<dbReference type="InterPro" id="IPR015797">
    <property type="entry name" value="NUDIX_hydrolase-like_dom_sf"/>
</dbReference>
<protein>
    <submittedName>
        <fullName evidence="4">NUDIX hydrolase</fullName>
    </submittedName>
</protein>
<evidence type="ECO:0000313" key="4">
    <source>
        <dbReference type="EMBL" id="DAF93396.1"/>
    </source>
</evidence>
<keyword evidence="2 4" id="KW-0378">Hydrolase</keyword>
<evidence type="ECO:0000259" key="3">
    <source>
        <dbReference type="PROSITE" id="PS51462"/>
    </source>
</evidence>
<dbReference type="PANTHER" id="PTHR12629">
    <property type="entry name" value="DIPHOSPHOINOSITOL POLYPHOSPHATE PHOSPHOHYDROLASE"/>
    <property type="match status" value="1"/>
</dbReference>
<proteinExistence type="predicted"/>
<dbReference type="GO" id="GO:1901907">
    <property type="term" value="P:diadenosine pentaphosphate catabolic process"/>
    <property type="evidence" value="ECO:0007669"/>
    <property type="project" value="TreeGrafter"/>
</dbReference>
<dbReference type="GO" id="GO:0008486">
    <property type="term" value="F:diphosphoinositol-polyphosphate diphosphatase activity"/>
    <property type="evidence" value="ECO:0007669"/>
    <property type="project" value="TreeGrafter"/>
</dbReference>
<dbReference type="SUPFAM" id="SSF55811">
    <property type="entry name" value="Nudix"/>
    <property type="match status" value="1"/>
</dbReference>
<name>A0A8S5UG41_9CAUD</name>
<dbReference type="GO" id="GO:1901909">
    <property type="term" value="P:diadenosine hexaphosphate catabolic process"/>
    <property type="evidence" value="ECO:0007669"/>
    <property type="project" value="TreeGrafter"/>
</dbReference>
<dbReference type="GO" id="GO:0071543">
    <property type="term" value="P:diphosphoinositol polyphosphate metabolic process"/>
    <property type="evidence" value="ECO:0007669"/>
    <property type="project" value="TreeGrafter"/>
</dbReference>
<dbReference type="GO" id="GO:0000298">
    <property type="term" value="F:endopolyphosphatase activity"/>
    <property type="evidence" value="ECO:0007669"/>
    <property type="project" value="TreeGrafter"/>
</dbReference>
<dbReference type="GO" id="GO:0046872">
    <property type="term" value="F:metal ion binding"/>
    <property type="evidence" value="ECO:0007669"/>
    <property type="project" value="UniProtKB-KW"/>
</dbReference>